<reference evidence="6" key="1">
    <citation type="submission" date="2015-07" db="EMBL/GenBank/DDBJ databases">
        <authorList>
            <person name="Rodrigo-Torres Lidia"/>
            <person name="Arahal R.David."/>
        </authorList>
    </citation>
    <scope>NUCLEOTIDE SEQUENCE [LARGE SCALE GENOMIC DNA]</scope>
    <source>
        <strain evidence="6">CECT 5112</strain>
    </source>
</reference>
<evidence type="ECO:0000256" key="3">
    <source>
        <dbReference type="PROSITE-ProRule" id="PRU00023"/>
    </source>
</evidence>
<accession>A0A0M7A7N6</accession>
<dbReference type="STRING" id="388408.LAX5112_02504"/>
<dbReference type="PROSITE" id="PS50088">
    <property type="entry name" value="ANK_REPEAT"/>
    <property type="match status" value="1"/>
</dbReference>
<name>A0A0M7A7N6_9HYPH</name>
<dbReference type="EMBL" id="CXWD01000008">
    <property type="protein sequence ID" value="CTQ70426.1"/>
    <property type="molecule type" value="Genomic_DNA"/>
</dbReference>
<dbReference type="PANTHER" id="PTHR24189">
    <property type="entry name" value="MYOTROPHIN"/>
    <property type="match status" value="1"/>
</dbReference>
<keyword evidence="6" id="KW-1185">Reference proteome</keyword>
<dbReference type="AlphaFoldDB" id="A0A0M7A7N6"/>
<feature type="repeat" description="ANK" evidence="3">
    <location>
        <begin position="298"/>
        <end position="330"/>
    </location>
</feature>
<dbReference type="InterPro" id="IPR002110">
    <property type="entry name" value="Ankyrin_rpt"/>
</dbReference>
<dbReference type="PROSITE" id="PS50297">
    <property type="entry name" value="ANK_REP_REGION"/>
    <property type="match status" value="1"/>
</dbReference>
<protein>
    <submittedName>
        <fullName evidence="5">Ankyrin repeat protein</fullName>
    </submittedName>
</protein>
<dbReference type="InterPro" id="IPR036770">
    <property type="entry name" value="Ankyrin_rpt-contain_sf"/>
</dbReference>
<evidence type="ECO:0000256" key="2">
    <source>
        <dbReference type="ARBA" id="ARBA00023043"/>
    </source>
</evidence>
<organism evidence="5 6">
    <name type="scientific">Roseibium alexandrii</name>
    <dbReference type="NCBI Taxonomy" id="388408"/>
    <lineage>
        <taxon>Bacteria</taxon>
        <taxon>Pseudomonadati</taxon>
        <taxon>Pseudomonadota</taxon>
        <taxon>Alphaproteobacteria</taxon>
        <taxon>Hyphomicrobiales</taxon>
        <taxon>Stappiaceae</taxon>
        <taxon>Roseibium</taxon>
    </lineage>
</organism>
<dbReference type="Gene3D" id="1.25.40.20">
    <property type="entry name" value="Ankyrin repeat-containing domain"/>
    <property type="match status" value="2"/>
</dbReference>
<keyword evidence="1" id="KW-0677">Repeat</keyword>
<dbReference type="Proteomes" id="UP000053235">
    <property type="component" value="Unassembled WGS sequence"/>
</dbReference>
<dbReference type="Pfam" id="PF12796">
    <property type="entry name" value="Ank_2"/>
    <property type="match status" value="1"/>
</dbReference>
<evidence type="ECO:0000256" key="1">
    <source>
        <dbReference type="ARBA" id="ARBA00022737"/>
    </source>
</evidence>
<dbReference type="SMART" id="SM00248">
    <property type="entry name" value="ANK"/>
    <property type="match status" value="7"/>
</dbReference>
<dbReference type="SUPFAM" id="SSF48403">
    <property type="entry name" value="Ankyrin repeat"/>
    <property type="match status" value="1"/>
</dbReference>
<evidence type="ECO:0000313" key="5">
    <source>
        <dbReference type="EMBL" id="CTQ70426.1"/>
    </source>
</evidence>
<feature type="region of interest" description="Disordered" evidence="4">
    <location>
        <begin position="1"/>
        <end position="55"/>
    </location>
</feature>
<dbReference type="PANTHER" id="PTHR24189:SF50">
    <property type="entry name" value="ANKYRIN REPEAT AND SOCS BOX PROTEIN 2"/>
    <property type="match status" value="1"/>
</dbReference>
<sequence length="565" mass="61097">MHFQARPGNVREPMRAAPGSADSESTLTHIDYAGFSPAPDTSGSSGHANRRKALSSKTLTSLDQFRKDARRLKKAIASGDHAALARAHKYVSADKPLKHADCLHVIAREAGQDSWPQLKFAVESAAMTRSERAERLKTALFAGQHWITAKLLGDDPALSDENLGLQIALYDLVSVREAIEADPQKALIPIGVRTPLLHLAFSKEIHRSPSKHADMLALAELLLSHGADVNDGFPADANTDHKLSALYGALCHADNYELGEFLLRHGADPNDNESLYHATELAHTRALKLLLQFGAKPDGTNALPRALDFNDLDKVRMLLEAGANPNLLEDNHPSGQPMNTIPALHQAARRGCSGEVVSLLVSSGAELDSQWQGHSAYALARIHCHEEAARSLSDLGCNTNLTPDEQALAACATGEVPSKSLDLETLTEEDRRLLVRLASEPGRLPQIKALIAAGLDPNDTDEMGLSPLHAAGWHGLPEKTAYFLSLKPDLSRKNGFGGDALDTVLHGAEFAPEKPGADHVHCARLLLENGSRIYPDHIKGCGDEEMAAFLETWISAHPESLDHRT</sequence>
<keyword evidence="2 3" id="KW-0040">ANK repeat</keyword>
<evidence type="ECO:0000256" key="4">
    <source>
        <dbReference type="SAM" id="MobiDB-lite"/>
    </source>
</evidence>
<dbReference type="InterPro" id="IPR050745">
    <property type="entry name" value="Multifunctional_regulatory"/>
</dbReference>
<gene>
    <name evidence="5" type="ORF">LAX5112_02504</name>
</gene>
<evidence type="ECO:0000313" key="6">
    <source>
        <dbReference type="Proteomes" id="UP000053235"/>
    </source>
</evidence>
<proteinExistence type="predicted"/>